<evidence type="ECO:0000259" key="20">
    <source>
        <dbReference type="PROSITE" id="PS52014"/>
    </source>
</evidence>
<dbReference type="EMBL" id="OA882134">
    <property type="protein sequence ID" value="CAD7273125.1"/>
    <property type="molecule type" value="Genomic_DNA"/>
</dbReference>
<dbReference type="GO" id="GO:0008270">
    <property type="term" value="F:zinc ion binding"/>
    <property type="evidence" value="ECO:0007669"/>
    <property type="project" value="UniProtKB-KW"/>
</dbReference>
<feature type="compositionally biased region" description="Polar residues" evidence="17">
    <location>
        <begin position="1064"/>
        <end position="1077"/>
    </location>
</feature>
<feature type="region of interest" description="Disordered" evidence="17">
    <location>
        <begin position="360"/>
        <end position="463"/>
    </location>
</feature>
<dbReference type="PROSITE" id="PS51726">
    <property type="entry name" value="MYST_HAT"/>
    <property type="match status" value="1"/>
</dbReference>
<dbReference type="Gene3D" id="3.30.40.10">
    <property type="entry name" value="Zinc/RING finger domain, C3HC4 (zinc finger)"/>
    <property type="match status" value="2"/>
</dbReference>
<feature type="compositionally biased region" description="Low complexity" evidence="17">
    <location>
        <begin position="1286"/>
        <end position="1297"/>
    </location>
</feature>
<sequence length="2252" mass="245261">MTDKVTSWTEWLKDAISKIRSQKQRSSGERIAAALRIQYPQFGVGEVLRRLDECVKRGQLIRLSINGQVSYRDANAKSRTLIIRKGDDLTKLLVRSMRELGGTDGQLLKSIAQYITTSNNVVMESGADLNLQLQLAVKKASTKGLVKLDGRLLKLTKLGSMGPKKAKTNGPGSPASPLKRPEPKKPEPLGVCYICWGISKPQPLDDQDGRSSKSRKQLLSCDECGSSAHPRCLKYDEETTSLLQDTVWLCDECKQCSICLERRFENIVLFCLMSVTFFIEKPRRNQEPLIACKRCDLAFHFACVHLPGATWRKFREHETKHRRERGANGRERSPGEEDDDLDDEEPVTRDKWFCATCSGRDPEAPSAAGKNKLRSTRDRRSSGVPDSVDSLGSEESRGSTTRGRPRTSAGGGSPTRGSAVNSGKGNRPNSLGKVDRKPTRLRENASDDASTGIDTTPKSTSVPENVSLTIEPMELLRPPNLPSGVTMKDYALFRQAQELAAKAMKAIDLNNPTSLSEKCCPESIQIGKFDLYTWYSSPYPQEYAGSVIPRELSYGEISYSDIFLVFFCYRLEKLYLCEFCLKYMKSKTVLYRHVVKCPTRHPPGTEIYRKGDVSVFEASSIFVRGSDLYVLHPQVDGNANKLYCQNLCLLAKLFLDHKTLYYDVEPFLFYVLTKNDTKGCHLVGYFSKEKHCAQKYNVSCIMTLPQYQRQGFGRFLIDFSYLLSKIELQPGTPEKPLSELGRLSYHAYWKSVLLEYLFAQRGQPHVRISEIMKETGMHPQDIAYTFQLLKFLRKDRVGRIVLCYEDKRLDEHMLKLAKISRLTVDPSALRWTPLISPMEEPDDDDEDNVLAETESGERIDDELPLVKASSDGTTDSDESRSRRRRIIRRVDFTDSRKNARRVNRGGFVRTASSGRGASKVEETNGVSEKKSRSLSRGRNPSAQDSLLTGRNRSSDSQAAQISYSDEENAAPSDSGSRRRSLAQARSSVGRRAATSSGGTTTTAAAGATAKQDQQVPLLRVKAQGKGKGKGKGQSIDMTSNPGAAAATTRRKCSVPAQDAKGNASRGSWRSSEPQSSDSEYEEHKEDDLGVHELDPGPSTSGYLPHSDRGKGKGKGIELRGGNEVSASGGEDPDASASESVCSSADSVAMTEGVYKPSGSPDIDAMAKKKRAKTNVFKQITFGRRKKKRRKISEYPSQPASAKKESESSHPPKKPRRLVEPDGSTRERRESLRARVNPDDKQEGVEEPPQQSAKRRRSSAEIHGSEGVVSSPAADSAPETAVDGPCTRRSQTTSSSSQVVPAEATTKERKSRRVKSQKIPPPAASATEAIPSGEPDKSASGAESKGIKCDKKSVSADDISAHELSPGSLVSRKRKREPLPEEHPPTRVSSRIRNREEALATKRDEPDKDDATENAEPCPNDVEDGPRPTSPEVKKDADETKPPAESKVEAVPEPPSIEVPPEREESDEKIIKDEEKHEERKEEEEEKVVKVEEAPSAQMTLPPEPEAPSEVPEAPVAELPPSEEDLCDEPPPKATLEDASSSKTSPEAEKSEDSSSCPALDDGPVLRKRGDDADDGGSGPGIDKKPVEMSHDFEVLAQPGGIILDDRDLKVGQIPGPTTGLTNGTNVTSPTQECREILLMNSVFIANSLESRVANEESGSLGVYTPDSTTNSVVSVHGYNGDNGEEVAGHVANLESPTSIASQGSVDAPMPTSYDVAPCVPPPPALAPSQLGPLPIVSVAGPGQQLAAGITTSSSPTVMHPHPHNNNNHHHQPQQHLQQPQQQPGLVHSLSPQAPVRSPMPQSSPVSMASPAASAVVTQGQMSPMMPMLSGTSRQHSQQQVASKPMHSPGIVTAVHQPCPSPLPAYHHQQQQQQQQHHPQVTPQQQQHHHYLLNQQMAASGHFSNASSPALIPPVPTPSPSPGSYMSPHPQSSPTLLHQQQQPQQQQQQQPPSMTHGHHLPQQQQQQQQHHHPSPNAAPPQQHSTQFQPSPSQQQNAAAAVTPGPGGQQHVAPQDGLGAYCKPGLASPYHVQGSVPPAVASNVGLRIPLDPSMASPSTTGREPVIPLQVPSAVNVNEAAAPAGHSSSSTSSSSRNTGAPGNGQQQQHPTTMTIPQPQPQHRRSAGSGRVGKNNSSGSAYQRMAAAHQAAPAMPPAYISPAAAPFMNQPGNHHLPMPNVMNMMNMHPHHPHHHHPHHHPHHPAGTHHGYEAAMHQPSAAAAAAAAQNMNVYGNPYYANFMPPINSVSMNSAMRR</sequence>
<dbReference type="GO" id="GO:0003682">
    <property type="term" value="F:chromatin binding"/>
    <property type="evidence" value="ECO:0007669"/>
    <property type="project" value="TreeGrafter"/>
</dbReference>
<feature type="compositionally biased region" description="Polar residues" evidence="17">
    <location>
        <begin position="934"/>
        <end position="963"/>
    </location>
</feature>
<feature type="compositionally biased region" description="Polar residues" evidence="17">
    <location>
        <begin position="447"/>
        <end position="463"/>
    </location>
</feature>
<dbReference type="PROSITE" id="PS50016">
    <property type="entry name" value="ZF_PHD_2"/>
    <property type="match status" value="1"/>
</dbReference>
<dbReference type="OrthoDB" id="6363058at2759"/>
<dbReference type="SUPFAM" id="SSF57903">
    <property type="entry name" value="FYVE/PHD zinc finger"/>
    <property type="match status" value="2"/>
</dbReference>
<feature type="compositionally biased region" description="Basic and acidic residues" evidence="17">
    <location>
        <begin position="1216"/>
        <end position="1243"/>
    </location>
</feature>
<evidence type="ECO:0000256" key="13">
    <source>
        <dbReference type="ARBA" id="ARBA00022990"/>
    </source>
</evidence>
<dbReference type="CDD" id="cd15489">
    <property type="entry name" value="PHD_SF"/>
    <property type="match status" value="1"/>
</dbReference>
<feature type="compositionally biased region" description="Low complexity" evidence="17">
    <location>
        <begin position="1507"/>
        <end position="1519"/>
    </location>
</feature>
<evidence type="ECO:0000256" key="6">
    <source>
        <dbReference type="ARBA" id="ARBA00022553"/>
    </source>
</evidence>
<dbReference type="FunFam" id="3.40.630.30:FF:000001">
    <property type="entry name" value="Histone acetyltransferase"/>
    <property type="match status" value="1"/>
</dbReference>
<evidence type="ECO:0000256" key="11">
    <source>
        <dbReference type="ARBA" id="ARBA00022843"/>
    </source>
</evidence>
<dbReference type="EMBL" id="CAJPEX010000097">
    <property type="protein sequence ID" value="CAG0913277.1"/>
    <property type="molecule type" value="Genomic_DNA"/>
</dbReference>
<keyword evidence="10" id="KW-0862">Zinc</keyword>
<evidence type="ECO:0000313" key="22">
    <source>
        <dbReference type="Proteomes" id="UP000678499"/>
    </source>
</evidence>
<keyword evidence="5" id="KW-1017">Isopeptide bond</keyword>
<evidence type="ECO:0000256" key="2">
    <source>
        <dbReference type="ARBA" id="ARBA00010107"/>
    </source>
</evidence>
<feature type="compositionally biased region" description="Basic and acidic residues" evidence="17">
    <location>
        <begin position="317"/>
        <end position="335"/>
    </location>
</feature>
<feature type="compositionally biased region" description="Low complexity" evidence="17">
    <location>
        <begin position="1866"/>
        <end position="1887"/>
    </location>
</feature>
<dbReference type="PANTHER" id="PTHR10615">
    <property type="entry name" value="HISTONE ACETYLTRANSFERASE"/>
    <property type="match status" value="1"/>
</dbReference>
<feature type="compositionally biased region" description="Basic and acidic residues" evidence="17">
    <location>
        <begin position="1392"/>
        <end position="1410"/>
    </location>
</feature>
<name>A0A7R9BEP1_9CRUS</name>
<comment type="subcellular location">
    <subcellularLocation>
        <location evidence="1">Nucleus</location>
    </subcellularLocation>
</comment>
<dbReference type="InterPro" id="IPR013083">
    <property type="entry name" value="Znf_RING/FYVE/PHD"/>
</dbReference>
<dbReference type="InterPro" id="IPR036388">
    <property type="entry name" value="WH-like_DNA-bd_sf"/>
</dbReference>
<feature type="compositionally biased region" description="Low complexity" evidence="17">
    <location>
        <begin position="981"/>
        <end position="1009"/>
    </location>
</feature>
<feature type="compositionally biased region" description="Low complexity" evidence="17">
    <location>
        <begin position="1773"/>
        <end position="1783"/>
    </location>
</feature>
<feature type="domain" description="SAMD1-like winged helix (WH)" evidence="20">
    <location>
        <begin position="1"/>
        <end position="77"/>
    </location>
</feature>
<gene>
    <name evidence="21" type="ORF">NMOB1V02_LOCUS1028</name>
</gene>
<feature type="compositionally biased region" description="Low complexity" evidence="17">
    <location>
        <begin position="1794"/>
        <end position="1816"/>
    </location>
</feature>
<keyword evidence="7" id="KW-0808">Transferase</keyword>
<dbReference type="GO" id="GO:0003712">
    <property type="term" value="F:transcription coregulator activity"/>
    <property type="evidence" value="ECO:0007669"/>
    <property type="project" value="TreeGrafter"/>
</dbReference>
<dbReference type="InterPro" id="IPR050603">
    <property type="entry name" value="MYST_HAT"/>
</dbReference>
<feature type="compositionally biased region" description="Acidic residues" evidence="17">
    <location>
        <begin position="336"/>
        <end position="345"/>
    </location>
</feature>
<dbReference type="InterPro" id="IPR002717">
    <property type="entry name" value="HAT_MYST-type"/>
</dbReference>
<evidence type="ECO:0000259" key="19">
    <source>
        <dbReference type="PROSITE" id="PS51726"/>
    </source>
</evidence>
<keyword evidence="12" id="KW-0156">Chromatin regulator</keyword>
<comment type="similarity">
    <text evidence="2">Belongs to the MYST (SAS/MOZ) family.</text>
</comment>
<dbReference type="Proteomes" id="UP000678499">
    <property type="component" value="Unassembled WGS sequence"/>
</dbReference>
<protein>
    <recommendedName>
        <fullName evidence="3">histone acetyltransferase</fullName>
        <ecNumber evidence="3">2.3.1.48</ecNumber>
    </recommendedName>
</protein>
<dbReference type="InterPro" id="IPR011011">
    <property type="entry name" value="Znf_FYVE_PHD"/>
</dbReference>
<feature type="compositionally biased region" description="Basic and acidic residues" evidence="17">
    <location>
        <begin position="433"/>
        <end position="445"/>
    </location>
</feature>
<feature type="compositionally biased region" description="Basic and acidic residues" evidence="17">
    <location>
        <begin position="1105"/>
        <end position="1117"/>
    </location>
</feature>
<dbReference type="InterPro" id="IPR016181">
    <property type="entry name" value="Acyl_CoA_acyltransferase"/>
</dbReference>
<dbReference type="Pfam" id="PF21524">
    <property type="entry name" value="SAMD1_WH"/>
    <property type="match status" value="1"/>
</dbReference>
<feature type="compositionally biased region" description="Polar residues" evidence="17">
    <location>
        <begin position="1928"/>
        <end position="1937"/>
    </location>
</feature>
<evidence type="ECO:0000259" key="18">
    <source>
        <dbReference type="PROSITE" id="PS50016"/>
    </source>
</evidence>
<accession>A0A7R9BEP1</accession>
<feature type="compositionally biased region" description="Basic residues" evidence="17">
    <location>
        <begin position="2185"/>
        <end position="2202"/>
    </location>
</feature>
<evidence type="ECO:0000256" key="8">
    <source>
        <dbReference type="ARBA" id="ARBA00022723"/>
    </source>
</evidence>
<feature type="region of interest" description="Disordered" evidence="17">
    <location>
        <begin position="854"/>
        <end position="882"/>
    </location>
</feature>
<feature type="compositionally biased region" description="Pro residues" evidence="17">
    <location>
        <begin position="1910"/>
        <end position="1920"/>
    </location>
</feature>
<evidence type="ECO:0000256" key="4">
    <source>
        <dbReference type="ARBA" id="ARBA00022491"/>
    </source>
</evidence>
<feature type="region of interest" description="Disordered" evidence="17">
    <location>
        <begin position="2077"/>
        <end position="2145"/>
    </location>
</feature>
<dbReference type="Gene3D" id="3.40.630.30">
    <property type="match status" value="1"/>
</dbReference>
<feature type="region of interest" description="Disordered" evidence="17">
    <location>
        <begin position="903"/>
        <end position="1586"/>
    </location>
</feature>
<evidence type="ECO:0000256" key="10">
    <source>
        <dbReference type="ARBA" id="ARBA00022833"/>
    </source>
</evidence>
<feature type="compositionally biased region" description="Low complexity" evidence="17">
    <location>
        <begin position="398"/>
        <end position="408"/>
    </location>
</feature>
<keyword evidence="22" id="KW-1185">Reference proteome</keyword>
<reference evidence="21" key="1">
    <citation type="submission" date="2020-11" db="EMBL/GenBank/DDBJ databases">
        <authorList>
            <person name="Tran Van P."/>
        </authorList>
    </citation>
    <scope>NUCLEOTIDE SEQUENCE</scope>
</reference>
<feature type="compositionally biased region" description="Polar residues" evidence="17">
    <location>
        <begin position="1829"/>
        <end position="1841"/>
    </location>
</feature>
<keyword evidence="14" id="KW-0539">Nucleus</keyword>
<dbReference type="Gene3D" id="1.10.10.10">
    <property type="entry name" value="Winged helix-like DNA-binding domain superfamily/Winged helix DNA-binding domain"/>
    <property type="match status" value="1"/>
</dbReference>
<keyword evidence="6" id="KW-0597">Phosphoprotein</keyword>
<feature type="region of interest" description="Disordered" evidence="17">
    <location>
        <begin position="2185"/>
        <end position="2204"/>
    </location>
</feature>
<feature type="compositionally biased region" description="Low complexity" evidence="17">
    <location>
        <begin position="2102"/>
        <end position="2113"/>
    </location>
</feature>
<dbReference type="InterPro" id="IPR048589">
    <property type="entry name" value="SAMD1-like_WH"/>
</dbReference>
<dbReference type="EC" id="2.3.1.48" evidence="3"/>
<feature type="compositionally biased region" description="Low complexity" evidence="17">
    <location>
        <begin position="1938"/>
        <end position="1951"/>
    </location>
</feature>
<evidence type="ECO:0000256" key="14">
    <source>
        <dbReference type="ARBA" id="ARBA00023242"/>
    </source>
</evidence>
<keyword evidence="9 16" id="KW-0863">Zinc-finger</keyword>
<dbReference type="GO" id="GO:0006357">
    <property type="term" value="P:regulation of transcription by RNA polymerase II"/>
    <property type="evidence" value="ECO:0007669"/>
    <property type="project" value="TreeGrafter"/>
</dbReference>
<evidence type="ECO:0000256" key="3">
    <source>
        <dbReference type="ARBA" id="ARBA00013184"/>
    </source>
</evidence>
<evidence type="ECO:0000256" key="9">
    <source>
        <dbReference type="ARBA" id="ARBA00022771"/>
    </source>
</evidence>
<evidence type="ECO:0000256" key="15">
    <source>
        <dbReference type="PIRSR" id="PIRSR602717-51"/>
    </source>
</evidence>
<feature type="region of interest" description="Disordered" evidence="17">
    <location>
        <begin position="317"/>
        <end position="346"/>
    </location>
</feature>
<organism evidence="21">
    <name type="scientific">Notodromas monacha</name>
    <dbReference type="NCBI Taxonomy" id="399045"/>
    <lineage>
        <taxon>Eukaryota</taxon>
        <taxon>Metazoa</taxon>
        <taxon>Ecdysozoa</taxon>
        <taxon>Arthropoda</taxon>
        <taxon>Crustacea</taxon>
        <taxon>Oligostraca</taxon>
        <taxon>Ostracoda</taxon>
        <taxon>Podocopa</taxon>
        <taxon>Podocopida</taxon>
        <taxon>Cypridocopina</taxon>
        <taxon>Cypridoidea</taxon>
        <taxon>Cyprididae</taxon>
        <taxon>Notodromas</taxon>
    </lineage>
</organism>
<proteinExistence type="inferred from homology"/>
<feature type="region of interest" description="Disordered" evidence="17">
    <location>
        <begin position="1902"/>
        <end position="2014"/>
    </location>
</feature>
<feature type="compositionally biased region" description="Polar residues" evidence="17">
    <location>
        <begin position="415"/>
        <end position="429"/>
    </location>
</feature>
<evidence type="ECO:0000256" key="5">
    <source>
        <dbReference type="ARBA" id="ARBA00022499"/>
    </source>
</evidence>
<keyword evidence="11" id="KW-0832">Ubl conjugation</keyword>
<keyword evidence="13" id="KW-0007">Acetylation</keyword>
<dbReference type="PANTHER" id="PTHR10615:SF217">
    <property type="entry name" value="HISTONE ACETYLTRANSFERASE"/>
    <property type="match status" value="1"/>
</dbReference>
<dbReference type="SUPFAM" id="SSF55729">
    <property type="entry name" value="Acyl-CoA N-acyltransferases (Nat)"/>
    <property type="match status" value="1"/>
</dbReference>
<feature type="compositionally biased region" description="Low complexity" evidence="17">
    <location>
        <begin position="1134"/>
        <end position="1148"/>
    </location>
</feature>
<evidence type="ECO:0000256" key="1">
    <source>
        <dbReference type="ARBA" id="ARBA00004123"/>
    </source>
</evidence>
<dbReference type="InterPro" id="IPR001965">
    <property type="entry name" value="Znf_PHD"/>
</dbReference>
<dbReference type="PROSITE" id="PS52014">
    <property type="entry name" value="SAMD1_WH"/>
    <property type="match status" value="1"/>
</dbReference>
<feature type="compositionally biased region" description="Basic and acidic residues" evidence="17">
    <location>
        <begin position="1344"/>
        <end position="1360"/>
    </location>
</feature>
<feature type="compositionally biased region" description="Basic and acidic residues" evidence="17">
    <location>
        <begin position="918"/>
        <end position="931"/>
    </location>
</feature>
<feature type="region of interest" description="Disordered" evidence="17">
    <location>
        <begin position="1746"/>
        <end position="1887"/>
    </location>
</feature>
<feature type="compositionally biased region" description="Basic and acidic residues" evidence="17">
    <location>
        <begin position="1431"/>
        <end position="1449"/>
    </location>
</feature>
<feature type="compositionally biased region" description="Basic residues" evidence="17">
    <location>
        <begin position="1760"/>
        <end position="1772"/>
    </location>
</feature>
<feature type="domain" description="PHD-type" evidence="18">
    <location>
        <begin position="189"/>
        <end position="256"/>
    </location>
</feature>
<dbReference type="Pfam" id="PF00628">
    <property type="entry name" value="PHD"/>
    <property type="match status" value="1"/>
</dbReference>
<dbReference type="Gene3D" id="3.30.60.60">
    <property type="entry name" value="N-acetyl transferase-like"/>
    <property type="match status" value="1"/>
</dbReference>
<dbReference type="GO" id="GO:0005634">
    <property type="term" value="C:nucleus"/>
    <property type="evidence" value="ECO:0007669"/>
    <property type="project" value="UniProtKB-SubCell"/>
</dbReference>
<dbReference type="Pfam" id="PF01853">
    <property type="entry name" value="MOZ_SAS"/>
    <property type="match status" value="1"/>
</dbReference>
<keyword evidence="8" id="KW-0479">Metal-binding</keyword>
<evidence type="ECO:0000256" key="17">
    <source>
        <dbReference type="SAM" id="MobiDB-lite"/>
    </source>
</evidence>
<evidence type="ECO:0000256" key="16">
    <source>
        <dbReference type="PROSITE-ProRule" id="PRU00146"/>
    </source>
</evidence>
<evidence type="ECO:0000256" key="12">
    <source>
        <dbReference type="ARBA" id="ARBA00022853"/>
    </source>
</evidence>
<dbReference type="InterPro" id="IPR019787">
    <property type="entry name" value="Znf_PHD-finger"/>
</dbReference>
<feature type="active site" description="Proton donor/acceptor" evidence="15">
    <location>
        <position position="734"/>
    </location>
</feature>
<dbReference type="SMART" id="SM00249">
    <property type="entry name" value="PHD"/>
    <property type="match status" value="2"/>
</dbReference>
<feature type="compositionally biased region" description="Low complexity" evidence="17">
    <location>
        <begin position="1978"/>
        <end position="1999"/>
    </location>
</feature>
<evidence type="ECO:0000313" key="21">
    <source>
        <dbReference type="EMBL" id="CAD7273125.1"/>
    </source>
</evidence>
<feature type="compositionally biased region" description="Basic and acidic residues" evidence="17">
    <location>
        <begin position="1081"/>
        <end position="1094"/>
    </location>
</feature>
<keyword evidence="4" id="KW-0678">Repressor</keyword>
<feature type="domain" description="MYST-type HAT" evidence="19">
    <location>
        <begin position="516"/>
        <end position="833"/>
    </location>
</feature>
<feature type="compositionally biased region" description="Basic and acidic residues" evidence="17">
    <location>
        <begin position="1459"/>
        <end position="1479"/>
    </location>
</feature>
<dbReference type="GO" id="GO:0070776">
    <property type="term" value="C:MOZ/MORF histone acetyltransferase complex"/>
    <property type="evidence" value="ECO:0007669"/>
    <property type="project" value="TreeGrafter"/>
</dbReference>
<evidence type="ECO:0000256" key="7">
    <source>
        <dbReference type="ARBA" id="ARBA00022679"/>
    </source>
</evidence>
<feature type="region of interest" description="Disordered" evidence="17">
    <location>
        <begin position="159"/>
        <end position="185"/>
    </location>
</feature>
<dbReference type="GO" id="GO:0003677">
    <property type="term" value="F:DNA binding"/>
    <property type="evidence" value="ECO:0007669"/>
    <property type="project" value="InterPro"/>
</dbReference>
<dbReference type="GO" id="GO:0010484">
    <property type="term" value="F:histone H3 acetyltransferase activity"/>
    <property type="evidence" value="ECO:0007669"/>
    <property type="project" value="TreeGrafter"/>
</dbReference>